<sequence>MTPSHSSHIFKSRFNSPLCPLLSLSSVSRQTPAGGQKSSPGKGLCVSLMKTAVRTSFLGVYRPAGILRRSWNPAPKDQINVRFKQPTILITSQKEERDKELVIFLQRGERTKMFSLTISRRSEPICPHLSFYYHSGVPSYKERCSLKDGKQQLHRKQVINSFIF</sequence>
<accession>A0ABV0YJL2</accession>
<proteinExistence type="predicted"/>
<comment type="caution">
    <text evidence="1">The sequence shown here is derived from an EMBL/GenBank/DDBJ whole genome shotgun (WGS) entry which is preliminary data.</text>
</comment>
<evidence type="ECO:0000313" key="2">
    <source>
        <dbReference type="Proteomes" id="UP001469553"/>
    </source>
</evidence>
<protein>
    <submittedName>
        <fullName evidence="1">Uncharacterized protein</fullName>
    </submittedName>
</protein>
<gene>
    <name evidence="1" type="ORF">AMECASPLE_039624</name>
</gene>
<organism evidence="1 2">
    <name type="scientific">Ameca splendens</name>
    <dbReference type="NCBI Taxonomy" id="208324"/>
    <lineage>
        <taxon>Eukaryota</taxon>
        <taxon>Metazoa</taxon>
        <taxon>Chordata</taxon>
        <taxon>Craniata</taxon>
        <taxon>Vertebrata</taxon>
        <taxon>Euteleostomi</taxon>
        <taxon>Actinopterygii</taxon>
        <taxon>Neopterygii</taxon>
        <taxon>Teleostei</taxon>
        <taxon>Neoteleostei</taxon>
        <taxon>Acanthomorphata</taxon>
        <taxon>Ovalentaria</taxon>
        <taxon>Atherinomorphae</taxon>
        <taxon>Cyprinodontiformes</taxon>
        <taxon>Goodeidae</taxon>
        <taxon>Ameca</taxon>
    </lineage>
</organism>
<reference evidence="1 2" key="1">
    <citation type="submission" date="2021-06" db="EMBL/GenBank/DDBJ databases">
        <authorList>
            <person name="Palmer J.M."/>
        </authorList>
    </citation>
    <scope>NUCLEOTIDE SEQUENCE [LARGE SCALE GENOMIC DNA]</scope>
    <source>
        <strain evidence="1 2">AS_MEX2019</strain>
        <tissue evidence="1">Muscle</tissue>
    </source>
</reference>
<name>A0ABV0YJL2_9TELE</name>
<evidence type="ECO:0000313" key="1">
    <source>
        <dbReference type="EMBL" id="MEQ2294029.1"/>
    </source>
</evidence>
<dbReference type="EMBL" id="JAHRIP010036880">
    <property type="protein sequence ID" value="MEQ2294029.1"/>
    <property type="molecule type" value="Genomic_DNA"/>
</dbReference>
<keyword evidence="2" id="KW-1185">Reference proteome</keyword>
<dbReference type="Proteomes" id="UP001469553">
    <property type="component" value="Unassembled WGS sequence"/>
</dbReference>